<dbReference type="GeneID" id="111129917"/>
<feature type="compositionally biased region" description="Polar residues" evidence="4">
    <location>
        <begin position="231"/>
        <end position="241"/>
    </location>
</feature>
<dbReference type="RefSeq" id="XP_022332169.1">
    <property type="nucleotide sequence ID" value="XM_022476461.1"/>
</dbReference>
<dbReference type="InterPro" id="IPR029055">
    <property type="entry name" value="Ntn_hydrolases_N"/>
</dbReference>
<reference evidence="6" key="1">
    <citation type="submission" date="2025-08" db="UniProtKB">
        <authorList>
            <consortium name="RefSeq"/>
        </authorList>
    </citation>
    <scope>IDENTIFICATION</scope>
    <source>
        <tissue evidence="6">Whole sample</tissue>
    </source>
</reference>
<dbReference type="PANTHER" id="PTHR10188">
    <property type="entry name" value="L-ASPARAGINASE"/>
    <property type="match status" value="1"/>
</dbReference>
<dbReference type="SUPFAM" id="SSF56235">
    <property type="entry name" value="N-terminal nucleophile aminohydrolases (Ntn hydrolases)"/>
    <property type="match status" value="1"/>
</dbReference>
<dbReference type="Gene3D" id="3.60.20.30">
    <property type="entry name" value="(Glycosyl)asparaginase"/>
    <property type="match status" value="1"/>
</dbReference>
<dbReference type="GO" id="GO:0005737">
    <property type="term" value="C:cytoplasm"/>
    <property type="evidence" value="ECO:0007669"/>
    <property type="project" value="TreeGrafter"/>
</dbReference>
<dbReference type="GO" id="GO:0003948">
    <property type="term" value="F:N4-(beta-N-acetylglucosaminyl)-L-asparaginase activity"/>
    <property type="evidence" value="ECO:0007669"/>
    <property type="project" value="TreeGrafter"/>
</dbReference>
<accession>A0A8B8DXD7</accession>
<organism evidence="5 6">
    <name type="scientific">Crassostrea virginica</name>
    <name type="common">Eastern oyster</name>
    <dbReference type="NCBI Taxonomy" id="6565"/>
    <lineage>
        <taxon>Eukaryota</taxon>
        <taxon>Metazoa</taxon>
        <taxon>Spiralia</taxon>
        <taxon>Lophotrochozoa</taxon>
        <taxon>Mollusca</taxon>
        <taxon>Bivalvia</taxon>
        <taxon>Autobranchia</taxon>
        <taxon>Pteriomorphia</taxon>
        <taxon>Ostreida</taxon>
        <taxon>Ostreoidea</taxon>
        <taxon>Ostreidae</taxon>
        <taxon>Crassostrea</taxon>
    </lineage>
</organism>
<evidence type="ECO:0000313" key="5">
    <source>
        <dbReference type="Proteomes" id="UP000694844"/>
    </source>
</evidence>
<proteinExistence type="inferred from homology"/>
<keyword evidence="5" id="KW-1185">Reference proteome</keyword>
<sequence>MDLVIGTWSFCFDSIKTEEEVLKNHGSCLDVVEKIINSIEEDERYGLCVIGRGGPPNSAGYREYDAAVMEGRTLKFGAVTALRGIPTAVSVARAVMERSPHSMLSGEGAGIFARDQGFSITDSWTHQNPSIPQTGHDTLGLIAVSKDKNLAVDSYGAACCSGDGDQILKFCPAFHIVHLISQGKSPQEACEEVIQCIHRQSPGIEVAVIAADTKGLYGACSTVKAWTDPLTRSTTQDSHSYSGPKKLPARNSS</sequence>
<feature type="site" description="Cleavage; by autolysis" evidence="3">
    <location>
        <begin position="137"/>
        <end position="138"/>
    </location>
</feature>
<name>A0A8B8DXD7_CRAVI</name>
<dbReference type="PANTHER" id="PTHR10188:SF16">
    <property type="entry name" value="N(4)-(BETA-N-ACETYLGLUCOSAMINYL)-L-ASPARAGINASE-LIKE"/>
    <property type="match status" value="1"/>
</dbReference>
<protein>
    <submittedName>
        <fullName evidence="6">N(4)-(Beta-N-acetylglucosaminyl)-L-asparaginase- like isoform X2</fullName>
    </submittedName>
</protein>
<feature type="region of interest" description="Disordered" evidence="4">
    <location>
        <begin position="231"/>
        <end position="253"/>
    </location>
</feature>
<comment type="similarity">
    <text evidence="1">Belongs to the Ntn-hydrolase family.</text>
</comment>
<evidence type="ECO:0000256" key="2">
    <source>
        <dbReference type="PIRSR" id="PIRSR600246-1"/>
    </source>
</evidence>
<dbReference type="AlphaFoldDB" id="A0A8B8DXD7"/>
<dbReference type="Pfam" id="PF01112">
    <property type="entry name" value="Asparaginase_2"/>
    <property type="match status" value="2"/>
</dbReference>
<evidence type="ECO:0000313" key="6">
    <source>
        <dbReference type="RefSeq" id="XP_022332169.1"/>
    </source>
</evidence>
<dbReference type="InterPro" id="IPR000246">
    <property type="entry name" value="Peptidase_T2"/>
</dbReference>
<gene>
    <name evidence="6" type="primary">LOC111129917</name>
</gene>
<dbReference type="Proteomes" id="UP000694844">
    <property type="component" value="Chromosome 4"/>
</dbReference>
<evidence type="ECO:0000256" key="4">
    <source>
        <dbReference type="SAM" id="MobiDB-lite"/>
    </source>
</evidence>
<dbReference type="OrthoDB" id="2262349at2759"/>
<evidence type="ECO:0000256" key="3">
    <source>
        <dbReference type="PIRSR" id="PIRSR600246-3"/>
    </source>
</evidence>
<feature type="active site" description="Nucleophile" evidence="2">
    <location>
        <position position="138"/>
    </location>
</feature>
<evidence type="ECO:0000256" key="1">
    <source>
        <dbReference type="ARBA" id="ARBA00010872"/>
    </source>
</evidence>